<dbReference type="Proteomes" id="UP000695026">
    <property type="component" value="Unplaced"/>
</dbReference>
<reference evidence="2" key="1">
    <citation type="submission" date="2025-08" db="UniProtKB">
        <authorList>
            <consortium name="RefSeq"/>
        </authorList>
    </citation>
    <scope>IDENTIFICATION</scope>
    <source>
        <tissue evidence="2">Liver</tissue>
    </source>
</reference>
<name>A0A9F5IGA7_PYTBI</name>
<accession>A0A9F5IGA7</accession>
<proteinExistence type="predicted"/>
<keyword evidence="1" id="KW-1185">Reference proteome</keyword>
<dbReference type="OMA" id="DKSICIC"/>
<sequence>MAFPPFPVVRQPVAITRCCQSPYRDWKTDLFDCCADKSICICGICVPCLACKVGAEYGECCCIPFFPGALVAMRTGLREQLRIKVPSVSRRSCAEGLSGSWGCSFIRGDFELRGLGRTKAEKQMARELKSPC</sequence>
<evidence type="ECO:0000313" key="2">
    <source>
        <dbReference type="RefSeq" id="XP_025023860.1"/>
    </source>
</evidence>
<dbReference type="KEGG" id="pbi:103053612"/>
<dbReference type="RefSeq" id="XP_025023860.1">
    <property type="nucleotide sequence ID" value="XM_025168092.1"/>
</dbReference>
<evidence type="ECO:0000313" key="1">
    <source>
        <dbReference type="Proteomes" id="UP000695026"/>
    </source>
</evidence>
<dbReference type="OrthoDB" id="1045822at2759"/>
<organism evidence="1 2">
    <name type="scientific">Python bivittatus</name>
    <name type="common">Burmese python</name>
    <name type="synonym">Python molurus bivittatus</name>
    <dbReference type="NCBI Taxonomy" id="176946"/>
    <lineage>
        <taxon>Eukaryota</taxon>
        <taxon>Metazoa</taxon>
        <taxon>Chordata</taxon>
        <taxon>Craniata</taxon>
        <taxon>Vertebrata</taxon>
        <taxon>Euteleostomi</taxon>
        <taxon>Lepidosauria</taxon>
        <taxon>Squamata</taxon>
        <taxon>Bifurcata</taxon>
        <taxon>Unidentata</taxon>
        <taxon>Episquamata</taxon>
        <taxon>Toxicofera</taxon>
        <taxon>Serpentes</taxon>
        <taxon>Henophidia</taxon>
        <taxon>Pythonidae</taxon>
        <taxon>Python</taxon>
    </lineage>
</organism>
<dbReference type="CTD" id="84518"/>
<protein>
    <submittedName>
        <fullName evidence="2">Cornifelin</fullName>
    </submittedName>
</protein>
<dbReference type="AlphaFoldDB" id="A0A9F5IGA7"/>
<gene>
    <name evidence="2" type="primary">CNFN</name>
</gene>
<dbReference type="GeneID" id="103053612"/>